<keyword evidence="3" id="KW-1185">Reference proteome</keyword>
<name>A0A940S3T1_9RHOB</name>
<dbReference type="Gene3D" id="3.40.630.30">
    <property type="match status" value="1"/>
</dbReference>
<sequence length="172" mass="19181">MITLATDTDLSELVPLLRDLNAQHTAYVPERFRCRGTDADLLGLLRSAAGRGTRFLIYRTEGVPRGYLGWRPHPVPEGALLQPRLALLDHITVEPIWRRRGLATRLIARFEVEVAAFDGWMVQGHAFNAASRALMRRYGTRLMDGMVTPDQAGYLTCAPSAVISGPARSKRR</sequence>
<organism evidence="2 3">
    <name type="scientific">Sagittula salina</name>
    <dbReference type="NCBI Taxonomy" id="2820268"/>
    <lineage>
        <taxon>Bacteria</taxon>
        <taxon>Pseudomonadati</taxon>
        <taxon>Pseudomonadota</taxon>
        <taxon>Alphaproteobacteria</taxon>
        <taxon>Rhodobacterales</taxon>
        <taxon>Roseobacteraceae</taxon>
        <taxon>Sagittula</taxon>
    </lineage>
</organism>
<dbReference type="InterPro" id="IPR016181">
    <property type="entry name" value="Acyl_CoA_acyltransferase"/>
</dbReference>
<dbReference type="PROSITE" id="PS51186">
    <property type="entry name" value="GNAT"/>
    <property type="match status" value="1"/>
</dbReference>
<protein>
    <submittedName>
        <fullName evidence="2">GNAT family N-acetyltransferase</fullName>
    </submittedName>
</protein>
<dbReference type="GO" id="GO:0016747">
    <property type="term" value="F:acyltransferase activity, transferring groups other than amino-acyl groups"/>
    <property type="evidence" value="ECO:0007669"/>
    <property type="project" value="InterPro"/>
</dbReference>
<reference evidence="2" key="1">
    <citation type="submission" date="2021-03" db="EMBL/GenBank/DDBJ databases">
        <title>Sagittula salina sp. nov. strain M10.9X isolated from the marine waste.</title>
        <authorList>
            <person name="Satari L."/>
            <person name="Molina-Menor E."/>
            <person name="Vidal-Verdu A."/>
            <person name="Pascual J."/>
            <person name="Pereto J."/>
            <person name="Porcar M."/>
        </authorList>
    </citation>
    <scope>NUCLEOTIDE SEQUENCE</scope>
    <source>
        <strain evidence="2">M10.9X</strain>
    </source>
</reference>
<feature type="domain" description="N-acetyltransferase" evidence="1">
    <location>
        <begin position="1"/>
        <end position="160"/>
    </location>
</feature>
<dbReference type="EMBL" id="JAGISH010000007">
    <property type="protein sequence ID" value="MBP0483379.1"/>
    <property type="molecule type" value="Genomic_DNA"/>
</dbReference>
<comment type="caution">
    <text evidence="2">The sequence shown here is derived from an EMBL/GenBank/DDBJ whole genome shotgun (WGS) entry which is preliminary data.</text>
</comment>
<dbReference type="InterPro" id="IPR000182">
    <property type="entry name" value="GNAT_dom"/>
</dbReference>
<dbReference type="RefSeq" id="WP_209361334.1">
    <property type="nucleotide sequence ID" value="NZ_JAGISH010000007.1"/>
</dbReference>
<dbReference type="Pfam" id="PF00583">
    <property type="entry name" value="Acetyltransf_1"/>
    <property type="match status" value="1"/>
</dbReference>
<dbReference type="SUPFAM" id="SSF55729">
    <property type="entry name" value="Acyl-CoA N-acyltransferases (Nat)"/>
    <property type="match status" value="1"/>
</dbReference>
<gene>
    <name evidence="2" type="ORF">J5474_12865</name>
</gene>
<evidence type="ECO:0000313" key="3">
    <source>
        <dbReference type="Proteomes" id="UP000675940"/>
    </source>
</evidence>
<dbReference type="AlphaFoldDB" id="A0A940S3T1"/>
<evidence type="ECO:0000313" key="2">
    <source>
        <dbReference type="EMBL" id="MBP0483379.1"/>
    </source>
</evidence>
<accession>A0A940S3T1</accession>
<proteinExistence type="predicted"/>
<dbReference type="Proteomes" id="UP000675940">
    <property type="component" value="Unassembled WGS sequence"/>
</dbReference>
<evidence type="ECO:0000259" key="1">
    <source>
        <dbReference type="PROSITE" id="PS51186"/>
    </source>
</evidence>
<dbReference type="CDD" id="cd04301">
    <property type="entry name" value="NAT_SF"/>
    <property type="match status" value="1"/>
</dbReference>